<dbReference type="PRINTS" id="PR00449">
    <property type="entry name" value="RASTRNSFRMNG"/>
</dbReference>
<dbReference type="Proteomes" id="UP001642409">
    <property type="component" value="Unassembled WGS sequence"/>
</dbReference>
<dbReference type="InterPro" id="IPR027417">
    <property type="entry name" value="P-loop_NTPase"/>
</dbReference>
<dbReference type="EMBL" id="CATOUU010000972">
    <property type="protein sequence ID" value="CAI9964083.1"/>
    <property type="molecule type" value="Genomic_DNA"/>
</dbReference>
<dbReference type="GO" id="GO:0005525">
    <property type="term" value="F:GTP binding"/>
    <property type="evidence" value="ECO:0007669"/>
    <property type="project" value="UniProtKB-KW"/>
</dbReference>
<reference evidence="3" key="1">
    <citation type="submission" date="2023-06" db="EMBL/GenBank/DDBJ databases">
        <authorList>
            <person name="Kurt Z."/>
        </authorList>
    </citation>
    <scope>NUCLEOTIDE SEQUENCE</scope>
</reference>
<keyword evidence="5" id="KW-1185">Reference proteome</keyword>
<dbReference type="PANTHER" id="PTHR47977">
    <property type="entry name" value="RAS-RELATED PROTEIN RAB"/>
    <property type="match status" value="1"/>
</dbReference>
<dbReference type="CDD" id="cd00154">
    <property type="entry name" value="Rab"/>
    <property type="match status" value="1"/>
</dbReference>
<evidence type="ECO:0000313" key="5">
    <source>
        <dbReference type="Proteomes" id="UP001642409"/>
    </source>
</evidence>
<dbReference type="InterPro" id="IPR001806">
    <property type="entry name" value="Small_GTPase"/>
</dbReference>
<evidence type="ECO:0000256" key="2">
    <source>
        <dbReference type="ARBA" id="ARBA00023134"/>
    </source>
</evidence>
<dbReference type="Pfam" id="PF00071">
    <property type="entry name" value="Ras"/>
    <property type="match status" value="1"/>
</dbReference>
<dbReference type="EMBL" id="CAXDID020000035">
    <property type="protein sequence ID" value="CAL5996545.1"/>
    <property type="molecule type" value="Genomic_DNA"/>
</dbReference>
<keyword evidence="2" id="KW-0342">GTP-binding</keyword>
<dbReference type="SUPFAM" id="SSF52540">
    <property type="entry name" value="P-loop containing nucleoside triphosphate hydrolases"/>
    <property type="match status" value="1"/>
</dbReference>
<dbReference type="InterPro" id="IPR005225">
    <property type="entry name" value="Small_GTP-bd"/>
</dbReference>
<evidence type="ECO:0000313" key="3">
    <source>
        <dbReference type="EMBL" id="CAI9964083.1"/>
    </source>
</evidence>
<dbReference type="GO" id="GO:0003924">
    <property type="term" value="F:GTPase activity"/>
    <property type="evidence" value="ECO:0007669"/>
    <property type="project" value="InterPro"/>
</dbReference>
<dbReference type="NCBIfam" id="TIGR00231">
    <property type="entry name" value="small_GTP"/>
    <property type="match status" value="1"/>
</dbReference>
<dbReference type="SMART" id="SM00175">
    <property type="entry name" value="RAB"/>
    <property type="match status" value="1"/>
</dbReference>
<evidence type="ECO:0000313" key="4">
    <source>
        <dbReference type="EMBL" id="CAL5996545.1"/>
    </source>
</evidence>
<gene>
    <name evidence="4" type="ORF">HINF_LOCUS14813</name>
    <name evidence="3" type="ORF">HINF_LOCUS51728</name>
</gene>
<dbReference type="SMART" id="SM00174">
    <property type="entry name" value="RHO"/>
    <property type="match status" value="1"/>
</dbReference>
<dbReference type="AlphaFoldDB" id="A0AA86R1G5"/>
<dbReference type="SUPFAM" id="SSF48371">
    <property type="entry name" value="ARM repeat"/>
    <property type="match status" value="1"/>
</dbReference>
<comment type="caution">
    <text evidence="3">The sequence shown here is derived from an EMBL/GenBank/DDBJ whole genome shotgun (WGS) entry which is preliminary data.</text>
</comment>
<protein>
    <submittedName>
        <fullName evidence="3">Rab1a</fullName>
    </submittedName>
</protein>
<name>A0AA86R1G5_9EUKA</name>
<reference evidence="4 5" key="2">
    <citation type="submission" date="2024-07" db="EMBL/GenBank/DDBJ databases">
        <authorList>
            <person name="Akdeniz Z."/>
        </authorList>
    </citation>
    <scope>NUCLEOTIDE SEQUENCE [LARGE SCALE GENOMIC DNA]</scope>
</reference>
<evidence type="ECO:0000256" key="1">
    <source>
        <dbReference type="ARBA" id="ARBA00022741"/>
    </source>
</evidence>
<accession>A0AA86R1G5</accession>
<dbReference type="InterPro" id="IPR050227">
    <property type="entry name" value="Rab"/>
</dbReference>
<dbReference type="PROSITE" id="PS51419">
    <property type="entry name" value="RAB"/>
    <property type="match status" value="1"/>
</dbReference>
<sequence length="560" mass="65578">MNYDNQIIPELINQIKIGIAKESHDILMSALDQLSKIQIISIPSFVNPTRQFKELLLLVKEEMEGQTPWQKTIVVNVAFQMIFRVFIHNKENQIQLSDEIIEECENIVNSQLELIEELNKTKNHISNRQIFYLKVIQQGLHLFKCKQSLSQQIFKYVKQLIGIMFYTFTSDYNELIHSLAESFKTIVKECKVNPSWFFDVMFLILSIGVVSSDQNTLYYLVDYIQSNLEHKWYVLYAALDVIQMMFLNLNDPKEHKYIDFSNVCQCLVTLSQNQHWRVREKILEICLINQFHNNKIIRTNITQLLNNIINNEKESKVLYIANHQQELIQIETCLEQYYQPIKLRPIIINSPEIQYNMILLGDSGSGKSAIMQRLLGCIKQPITKSTIEYDYGILKFNYIQNDKQNVNINLQLFDTCGMEKYQSIPNQIIRQADIILIVFGLNDSKSFDKIDHWIQYAVEKANNNVQYILIGNKSDEQKTIESITFDQIQQKMIKHNIKSYLQCSAKYGKGIAKIIENLIFPDKQIPVPVIIEARNEYNICDDLKSKLVEFIINILHHISR</sequence>
<dbReference type="SMART" id="SM00173">
    <property type="entry name" value="RAS"/>
    <property type="match status" value="1"/>
</dbReference>
<organism evidence="3">
    <name type="scientific">Hexamita inflata</name>
    <dbReference type="NCBI Taxonomy" id="28002"/>
    <lineage>
        <taxon>Eukaryota</taxon>
        <taxon>Metamonada</taxon>
        <taxon>Diplomonadida</taxon>
        <taxon>Hexamitidae</taxon>
        <taxon>Hexamitinae</taxon>
        <taxon>Hexamita</taxon>
    </lineage>
</organism>
<dbReference type="InterPro" id="IPR016024">
    <property type="entry name" value="ARM-type_fold"/>
</dbReference>
<keyword evidence="1" id="KW-0547">Nucleotide-binding</keyword>
<proteinExistence type="predicted"/>
<dbReference type="Gene3D" id="3.40.50.300">
    <property type="entry name" value="P-loop containing nucleotide triphosphate hydrolases"/>
    <property type="match status" value="1"/>
</dbReference>